<sequence>MDYAFTYIGCLLNIEIRNLEIFPARNLENEINIVCMIVCRPCRKQSPSADTTTYLLTSLQKALANQPVSAATEASGGGCEFYRGQLGTERARS</sequence>
<dbReference type="EMBL" id="JBEAFC010000012">
    <property type="protein sequence ID" value="KAL1535183.1"/>
    <property type="molecule type" value="Genomic_DNA"/>
</dbReference>
<comment type="caution">
    <text evidence="1">The sequence shown here is derived from an EMBL/GenBank/DDBJ whole genome shotgun (WGS) entry which is preliminary data.</text>
</comment>
<organism evidence="1 2">
    <name type="scientific">Salvia divinorum</name>
    <name type="common">Maria pastora</name>
    <name type="synonym">Diviner's sage</name>
    <dbReference type="NCBI Taxonomy" id="28513"/>
    <lineage>
        <taxon>Eukaryota</taxon>
        <taxon>Viridiplantae</taxon>
        <taxon>Streptophyta</taxon>
        <taxon>Embryophyta</taxon>
        <taxon>Tracheophyta</taxon>
        <taxon>Spermatophyta</taxon>
        <taxon>Magnoliopsida</taxon>
        <taxon>eudicotyledons</taxon>
        <taxon>Gunneridae</taxon>
        <taxon>Pentapetalae</taxon>
        <taxon>asterids</taxon>
        <taxon>lamiids</taxon>
        <taxon>Lamiales</taxon>
        <taxon>Lamiaceae</taxon>
        <taxon>Nepetoideae</taxon>
        <taxon>Mentheae</taxon>
        <taxon>Salviinae</taxon>
        <taxon>Salvia</taxon>
        <taxon>Salvia subgen. Calosphace</taxon>
    </lineage>
</organism>
<reference evidence="1 2" key="1">
    <citation type="submission" date="2024-06" db="EMBL/GenBank/DDBJ databases">
        <title>A chromosome level genome sequence of Diviner's sage (Salvia divinorum).</title>
        <authorList>
            <person name="Ford S.A."/>
            <person name="Ro D.-K."/>
            <person name="Ness R.W."/>
            <person name="Phillips M.A."/>
        </authorList>
    </citation>
    <scope>NUCLEOTIDE SEQUENCE [LARGE SCALE GENOMIC DNA]</scope>
    <source>
        <strain evidence="1">SAF-2024a</strain>
        <tissue evidence="1">Leaf</tissue>
    </source>
</reference>
<gene>
    <name evidence="1" type="ORF">AAHA92_31267</name>
</gene>
<evidence type="ECO:0000313" key="2">
    <source>
        <dbReference type="Proteomes" id="UP001567538"/>
    </source>
</evidence>
<proteinExistence type="predicted"/>
<dbReference type="Proteomes" id="UP001567538">
    <property type="component" value="Unassembled WGS sequence"/>
</dbReference>
<evidence type="ECO:0000313" key="1">
    <source>
        <dbReference type="EMBL" id="KAL1535183.1"/>
    </source>
</evidence>
<protein>
    <submittedName>
        <fullName evidence="1">Uncharacterized protein</fullName>
    </submittedName>
</protein>
<name>A0ABD1FTN3_SALDI</name>
<accession>A0ABD1FTN3</accession>
<keyword evidence="2" id="KW-1185">Reference proteome</keyword>
<dbReference type="AlphaFoldDB" id="A0ABD1FTN3"/>